<dbReference type="KEGG" id="ctu:CTU_30910"/>
<dbReference type="HOGENOM" id="CLU_2685837_0_0_6"/>
<keyword evidence="2" id="KW-1185">Reference proteome</keyword>
<gene>
    <name evidence="1" type="ordered locus">Ctu_30910</name>
</gene>
<sequence length="74" mass="8177">MFHVPNMGCQQAAVCSSFSVVISSNYPFSTWGCFDGVVDGVMQDPVILLMFIRQGICMLEDRKTGLISRKSRVA</sequence>
<dbReference type="EMBL" id="FN543093">
    <property type="protein sequence ID" value="CBA32791.1"/>
    <property type="molecule type" value="Genomic_DNA"/>
</dbReference>
<proteinExistence type="predicted"/>
<dbReference type="AlphaFoldDB" id="C9XXM9"/>
<dbReference type="Proteomes" id="UP000002069">
    <property type="component" value="Chromosome"/>
</dbReference>
<accession>C9XXM9</accession>
<name>C9XXM9_CROTZ</name>
<protein>
    <submittedName>
        <fullName evidence="1">Uncharacterized protein</fullName>
    </submittedName>
</protein>
<reference evidence="1 2" key="1">
    <citation type="journal article" date="2010" name="J. Bacteriol.">
        <title>Complete Genome Sequence of Cronobacter turicensis LMG 23827, a foodborne pathogen causing deaths in neonates.</title>
        <authorList>
            <person name="Stephan R."/>
            <person name="Lehner A."/>
            <person name="Tischler P."/>
            <person name="Rattei T."/>
        </authorList>
    </citation>
    <scope>NUCLEOTIDE SEQUENCE [LARGE SCALE GENOMIC DNA]</scope>
    <source>
        <strain evidence="2">DSM 18703 / CCUG 55852 / LMG 23827 / z3032</strain>
    </source>
</reference>
<evidence type="ECO:0000313" key="2">
    <source>
        <dbReference type="Proteomes" id="UP000002069"/>
    </source>
</evidence>
<evidence type="ECO:0000313" key="1">
    <source>
        <dbReference type="EMBL" id="CBA32791.1"/>
    </source>
</evidence>
<reference evidence="2" key="2">
    <citation type="journal article" date="2011" name="J. Bacteriol.">
        <title>Complete genome sequence of Cronobacter turicensis LMG 23827, a food-borne pathogen causing deaths in neonates.</title>
        <authorList>
            <person name="Stephan R."/>
            <person name="Lehner A."/>
            <person name="Tischler P."/>
            <person name="Rattei T."/>
        </authorList>
    </citation>
    <scope>NUCLEOTIDE SEQUENCE [LARGE SCALE GENOMIC DNA]</scope>
    <source>
        <strain evidence="2">DSM 18703 / CCUG 55852 / LMG 23827 / z3032</strain>
    </source>
</reference>
<organism evidence="1 2">
    <name type="scientific">Cronobacter turicensis (strain DSM 18703 / CCUG 55852 / LMG 23827 / z3032)</name>
    <dbReference type="NCBI Taxonomy" id="693216"/>
    <lineage>
        <taxon>Bacteria</taxon>
        <taxon>Pseudomonadati</taxon>
        <taxon>Pseudomonadota</taxon>
        <taxon>Gammaproteobacteria</taxon>
        <taxon>Enterobacterales</taxon>
        <taxon>Enterobacteriaceae</taxon>
        <taxon>Cronobacter</taxon>
    </lineage>
</organism>